<keyword evidence="2" id="KW-1185">Reference proteome</keyword>
<dbReference type="Proteomes" id="UP000547614">
    <property type="component" value="Unassembled WGS sequence"/>
</dbReference>
<sequence length="80" mass="8549">MTPTDQLMLNRAAFSGDVRCMEEAGLAIHAIADVLGDEAIELNGHQREGLIQALKLAAKSLDDRAVFIAVEVLGEEGDDV</sequence>
<proteinExistence type="predicted"/>
<dbReference type="EMBL" id="JACHXP010000008">
    <property type="protein sequence ID" value="MBB3190658.1"/>
    <property type="molecule type" value="Genomic_DNA"/>
</dbReference>
<accession>A0A839V9D0</accession>
<protein>
    <submittedName>
        <fullName evidence="1">Uncharacterized protein</fullName>
    </submittedName>
</protein>
<comment type="caution">
    <text evidence="1">The sequence shown here is derived from an EMBL/GenBank/DDBJ whole genome shotgun (WGS) entry which is preliminary data.</text>
</comment>
<name>A0A839V9D0_9GAMM</name>
<evidence type="ECO:0000313" key="2">
    <source>
        <dbReference type="Proteomes" id="UP000547614"/>
    </source>
</evidence>
<organism evidence="1 2">
    <name type="scientific">Halomonas cerina</name>
    <dbReference type="NCBI Taxonomy" id="447424"/>
    <lineage>
        <taxon>Bacteria</taxon>
        <taxon>Pseudomonadati</taxon>
        <taxon>Pseudomonadota</taxon>
        <taxon>Gammaproteobacteria</taxon>
        <taxon>Oceanospirillales</taxon>
        <taxon>Halomonadaceae</taxon>
        <taxon>Halomonas</taxon>
    </lineage>
</organism>
<dbReference type="RefSeq" id="WP_183325452.1">
    <property type="nucleotide sequence ID" value="NZ_JACHXP010000008.1"/>
</dbReference>
<gene>
    <name evidence="1" type="ORF">FHR94_001892</name>
</gene>
<dbReference type="AlphaFoldDB" id="A0A839V9D0"/>
<reference evidence="1 2" key="1">
    <citation type="submission" date="2020-08" db="EMBL/GenBank/DDBJ databases">
        <title>Genomic Encyclopedia of Type Strains, Phase III (KMG-III): the genomes of soil and plant-associated and newly described type strains.</title>
        <authorList>
            <person name="Whitman W."/>
        </authorList>
    </citation>
    <scope>NUCLEOTIDE SEQUENCE [LARGE SCALE GENOMIC DNA]</scope>
    <source>
        <strain evidence="1 2">CECT 7282</strain>
    </source>
</reference>
<evidence type="ECO:0000313" key="1">
    <source>
        <dbReference type="EMBL" id="MBB3190658.1"/>
    </source>
</evidence>